<feature type="region of interest" description="Disordered" evidence="7">
    <location>
        <begin position="161"/>
        <end position="327"/>
    </location>
</feature>
<feature type="compositionally biased region" description="Basic and acidic residues" evidence="7">
    <location>
        <begin position="246"/>
        <end position="270"/>
    </location>
</feature>
<sequence length="327" mass="35764">MRGKRSKQYRKLMHQYQLAFNFREPYQVLVDAQIVQDAARFSMPLAPALERTIQGKVKPMITQCSMRHLYTAQGLDQAVKNACIDTAKTFERRRCNHHTLEEPLSALECISSVVDPKSSATNKHRYVVASQDRAVRARMRAIPGVPLIYINRSVMIMEPMSSKTEHVRDAEERGKVRAGLKGGRGPSSSAPALKRKRSDDDDEQDGGSDDGRKDGADTPAGQEPMSKKKRKGPKGPNPLSVRKSKKTTEAATKSEEQKAVAKATKKDPQAAEKALSAGSGTDAVSQPSSDQPEKRPRRRKHKSAAAADNATHGDAEVAANTALVAEA</sequence>
<dbReference type="InterPro" id="IPR057776">
    <property type="entry name" value="UTP23_sensor"/>
</dbReference>
<keyword evidence="2" id="KW-0690">Ribosome biogenesis</keyword>
<evidence type="ECO:0000256" key="1">
    <source>
        <dbReference type="ARBA" id="ARBA00004604"/>
    </source>
</evidence>
<organism evidence="9 10">
    <name type="scientific">Neodothiora populina</name>
    <dbReference type="NCBI Taxonomy" id="2781224"/>
    <lineage>
        <taxon>Eukaryota</taxon>
        <taxon>Fungi</taxon>
        <taxon>Dikarya</taxon>
        <taxon>Ascomycota</taxon>
        <taxon>Pezizomycotina</taxon>
        <taxon>Dothideomycetes</taxon>
        <taxon>Dothideomycetidae</taxon>
        <taxon>Dothideales</taxon>
        <taxon>Dothioraceae</taxon>
        <taxon>Neodothiora</taxon>
    </lineage>
</organism>
<evidence type="ECO:0000256" key="6">
    <source>
        <dbReference type="ARBA" id="ARBA00038503"/>
    </source>
</evidence>
<feature type="compositionally biased region" description="Polar residues" evidence="7">
    <location>
        <begin position="278"/>
        <end position="290"/>
    </location>
</feature>
<dbReference type="InterPro" id="IPR029060">
    <property type="entry name" value="PIN-like_dom_sf"/>
</dbReference>
<dbReference type="Pfam" id="PF24779">
    <property type="entry name" value="UTP23_sensor"/>
    <property type="match status" value="1"/>
</dbReference>
<comment type="function">
    <text evidence="5">Involved in rRNA-processing and ribosome biogenesis.</text>
</comment>
<proteinExistence type="inferred from homology"/>
<gene>
    <name evidence="9" type="ORF">AAFC00_001798</name>
</gene>
<accession>A0ABR3PQE9</accession>
<reference evidence="9 10" key="1">
    <citation type="submission" date="2024-07" db="EMBL/GenBank/DDBJ databases">
        <title>Draft sequence of the Neodothiora populina.</title>
        <authorList>
            <person name="Drown D.D."/>
            <person name="Schuette U.S."/>
            <person name="Buechlein A.B."/>
            <person name="Rusch D.R."/>
            <person name="Winton L.W."/>
            <person name="Adams G.A."/>
        </authorList>
    </citation>
    <scope>NUCLEOTIDE SEQUENCE [LARGE SCALE GENOMIC DNA]</scope>
    <source>
        <strain evidence="9 10">CPC 39397</strain>
    </source>
</reference>
<dbReference type="GeneID" id="95975501"/>
<keyword evidence="4" id="KW-0539">Nucleus</keyword>
<keyword evidence="10" id="KW-1185">Reference proteome</keyword>
<evidence type="ECO:0000256" key="3">
    <source>
        <dbReference type="ARBA" id="ARBA00022552"/>
    </source>
</evidence>
<evidence type="ECO:0000259" key="8">
    <source>
        <dbReference type="Pfam" id="PF24779"/>
    </source>
</evidence>
<dbReference type="Pfam" id="PF04900">
    <property type="entry name" value="Fcf1"/>
    <property type="match status" value="1"/>
</dbReference>
<evidence type="ECO:0000313" key="9">
    <source>
        <dbReference type="EMBL" id="KAL1311696.1"/>
    </source>
</evidence>
<dbReference type="EMBL" id="JBFMKM010000001">
    <property type="protein sequence ID" value="KAL1311696.1"/>
    <property type="molecule type" value="Genomic_DNA"/>
</dbReference>
<comment type="similarity">
    <text evidence="6">Belongs to the UTP23/FCF1 family. UTP23 subfamily.</text>
</comment>
<dbReference type="Gene3D" id="3.40.50.1010">
    <property type="entry name" value="5'-nuclease"/>
    <property type="match status" value="1"/>
</dbReference>
<dbReference type="CDD" id="cd09865">
    <property type="entry name" value="PIN_ScUtp23p-like"/>
    <property type="match status" value="1"/>
</dbReference>
<feature type="domain" description="UTP23 sensor motif region" evidence="8">
    <location>
        <begin position="227"/>
        <end position="246"/>
    </location>
</feature>
<dbReference type="PANTHER" id="PTHR12416">
    <property type="entry name" value="RRNA-PROCESSING PROTEIN UTP23 HOMOLOG"/>
    <property type="match status" value="1"/>
</dbReference>
<evidence type="ECO:0000256" key="5">
    <source>
        <dbReference type="ARBA" id="ARBA00037300"/>
    </source>
</evidence>
<dbReference type="InterPro" id="IPR006984">
    <property type="entry name" value="Fcf1/UTP23"/>
</dbReference>
<evidence type="ECO:0000256" key="4">
    <source>
        <dbReference type="ARBA" id="ARBA00023242"/>
    </source>
</evidence>
<evidence type="ECO:0000313" key="10">
    <source>
        <dbReference type="Proteomes" id="UP001562354"/>
    </source>
</evidence>
<keyword evidence="3" id="KW-0698">rRNA processing</keyword>
<evidence type="ECO:0000256" key="2">
    <source>
        <dbReference type="ARBA" id="ARBA00022517"/>
    </source>
</evidence>
<feature type="compositionally biased region" description="Basic and acidic residues" evidence="7">
    <location>
        <begin position="163"/>
        <end position="175"/>
    </location>
</feature>
<comment type="subcellular location">
    <subcellularLocation>
        <location evidence="1">Nucleus</location>
        <location evidence="1">Nucleolus</location>
    </subcellularLocation>
</comment>
<evidence type="ECO:0000256" key="7">
    <source>
        <dbReference type="SAM" id="MobiDB-lite"/>
    </source>
</evidence>
<dbReference type="Proteomes" id="UP001562354">
    <property type="component" value="Unassembled WGS sequence"/>
</dbReference>
<dbReference type="RefSeq" id="XP_069204545.1">
    <property type="nucleotide sequence ID" value="XM_069341033.1"/>
</dbReference>
<name>A0ABR3PQE9_9PEZI</name>
<comment type="caution">
    <text evidence="9">The sequence shown here is derived from an EMBL/GenBank/DDBJ whole genome shotgun (WGS) entry which is preliminary data.</text>
</comment>
<protein>
    <recommendedName>
        <fullName evidence="8">UTP23 sensor motif region domain-containing protein</fullName>
    </recommendedName>
</protein>
<dbReference type="SUPFAM" id="SSF88723">
    <property type="entry name" value="PIN domain-like"/>
    <property type="match status" value="1"/>
</dbReference>